<accession>A0ABY4W7L0</accession>
<dbReference type="PANTHER" id="PTHR31793:SF27">
    <property type="entry name" value="NOVEL THIOESTERASE SUPERFAMILY DOMAIN AND SAPOSIN A-TYPE DOMAIN CONTAINING PROTEIN (0610012H03RIK)"/>
    <property type="match status" value="1"/>
</dbReference>
<dbReference type="RefSeq" id="WP_251937829.1">
    <property type="nucleotide sequence ID" value="NZ_CP098747.1"/>
</dbReference>
<proteinExistence type="inferred from homology"/>
<evidence type="ECO:0000256" key="1">
    <source>
        <dbReference type="ARBA" id="ARBA00005953"/>
    </source>
</evidence>
<evidence type="ECO:0000256" key="2">
    <source>
        <dbReference type="ARBA" id="ARBA00022801"/>
    </source>
</evidence>
<dbReference type="SUPFAM" id="SSF54637">
    <property type="entry name" value="Thioesterase/thiol ester dehydrase-isomerase"/>
    <property type="match status" value="1"/>
</dbReference>
<organism evidence="3 4">
    <name type="scientific">Sneathiella marina</name>
    <dbReference type="NCBI Taxonomy" id="2950108"/>
    <lineage>
        <taxon>Bacteria</taxon>
        <taxon>Pseudomonadati</taxon>
        <taxon>Pseudomonadota</taxon>
        <taxon>Alphaproteobacteria</taxon>
        <taxon>Sneathiellales</taxon>
        <taxon>Sneathiellaceae</taxon>
        <taxon>Sneathiella</taxon>
    </lineage>
</organism>
<sequence>MMSDAVDLTNRDSFRHWTPVTVRYSDQDPLQHVNNVAYAAYFEAARTMFLGGLLHPDEKAGIDFILARVVIDYVKEMFYPNTVDVGTRVVKLGTKSITTGYGCFLGEECVATSESVNVFFSPVDRKTILIPASVRASLEADPLQEHSTGGYVRNH</sequence>
<evidence type="ECO:0000313" key="3">
    <source>
        <dbReference type="EMBL" id="USG63171.1"/>
    </source>
</evidence>
<dbReference type="EMBL" id="CP098747">
    <property type="protein sequence ID" value="USG63171.1"/>
    <property type="molecule type" value="Genomic_DNA"/>
</dbReference>
<dbReference type="InterPro" id="IPR050563">
    <property type="entry name" value="4-hydroxybenzoyl-CoA_TE"/>
</dbReference>
<evidence type="ECO:0000313" key="4">
    <source>
        <dbReference type="Proteomes" id="UP001056291"/>
    </source>
</evidence>
<protein>
    <submittedName>
        <fullName evidence="3">Acyl-CoA thioesterase</fullName>
    </submittedName>
</protein>
<dbReference type="CDD" id="cd00586">
    <property type="entry name" value="4HBT"/>
    <property type="match status" value="1"/>
</dbReference>
<dbReference type="InterPro" id="IPR029069">
    <property type="entry name" value="HotDog_dom_sf"/>
</dbReference>
<keyword evidence="2" id="KW-0378">Hydrolase</keyword>
<dbReference type="Gene3D" id="3.10.129.10">
    <property type="entry name" value="Hotdog Thioesterase"/>
    <property type="match status" value="1"/>
</dbReference>
<dbReference type="Proteomes" id="UP001056291">
    <property type="component" value="Chromosome"/>
</dbReference>
<dbReference type="PANTHER" id="PTHR31793">
    <property type="entry name" value="4-HYDROXYBENZOYL-COA THIOESTERASE FAMILY MEMBER"/>
    <property type="match status" value="1"/>
</dbReference>
<name>A0ABY4W7L0_9PROT</name>
<dbReference type="Pfam" id="PF13279">
    <property type="entry name" value="4HBT_2"/>
    <property type="match status" value="1"/>
</dbReference>
<gene>
    <name evidence="3" type="ORF">NBZ79_09300</name>
</gene>
<keyword evidence="4" id="KW-1185">Reference proteome</keyword>
<comment type="similarity">
    <text evidence="1">Belongs to the 4-hydroxybenzoyl-CoA thioesterase family.</text>
</comment>
<reference evidence="3" key="1">
    <citation type="submission" date="2022-06" db="EMBL/GenBank/DDBJ databases">
        <title>Sneathiella actinostolidae sp. nov., isolated from a sea anemonein the Western Pacific Ocean.</title>
        <authorList>
            <person name="Wei M.J."/>
        </authorList>
    </citation>
    <scope>NUCLEOTIDE SEQUENCE</scope>
    <source>
        <strain evidence="3">PHK-P5</strain>
    </source>
</reference>